<dbReference type="AlphaFoldDB" id="A0A183FS97"/>
<evidence type="ECO:0000313" key="3">
    <source>
        <dbReference type="Proteomes" id="UP000050761"/>
    </source>
</evidence>
<sequence>MSTRYGKASVTTTALNLFDIPSDILDRTPSSTQVDTPDSTTTSTMAHQDATTYTTLLPDVPTTQMQPRPQRNRQPPVRLRMDPSRKSYV</sequence>
<protein>
    <submittedName>
        <fullName evidence="2 4">Uncharacterized protein</fullName>
    </submittedName>
</protein>
<dbReference type="EMBL" id="UZAH01026884">
    <property type="protein sequence ID" value="VDO86362.1"/>
    <property type="molecule type" value="Genomic_DNA"/>
</dbReference>
<dbReference type="WBParaSite" id="HPBE_0001079401-mRNA-1">
    <property type="protein sequence ID" value="HPBE_0001079401-mRNA-1"/>
    <property type="gene ID" value="HPBE_0001079401"/>
</dbReference>
<gene>
    <name evidence="2" type="ORF">HPBE_LOCUS10795</name>
</gene>
<keyword evidence="3" id="KW-1185">Reference proteome</keyword>
<accession>A0A3P8CQ55</accession>
<accession>A0A183FS97</accession>
<evidence type="ECO:0000313" key="2">
    <source>
        <dbReference type="EMBL" id="VDO86362.1"/>
    </source>
</evidence>
<evidence type="ECO:0000313" key="4">
    <source>
        <dbReference type="WBParaSite" id="HPBE_0001079401-mRNA-1"/>
    </source>
</evidence>
<feature type="compositionally biased region" description="Basic and acidic residues" evidence="1">
    <location>
        <begin position="79"/>
        <end position="89"/>
    </location>
</feature>
<proteinExistence type="predicted"/>
<feature type="region of interest" description="Disordered" evidence="1">
    <location>
        <begin position="24"/>
        <end position="89"/>
    </location>
</feature>
<evidence type="ECO:0000256" key="1">
    <source>
        <dbReference type="SAM" id="MobiDB-lite"/>
    </source>
</evidence>
<dbReference type="Proteomes" id="UP000050761">
    <property type="component" value="Unassembled WGS sequence"/>
</dbReference>
<feature type="compositionally biased region" description="Polar residues" evidence="1">
    <location>
        <begin position="28"/>
        <end position="55"/>
    </location>
</feature>
<feature type="compositionally biased region" description="Low complexity" evidence="1">
    <location>
        <begin position="64"/>
        <end position="78"/>
    </location>
</feature>
<name>A0A183FS97_HELPZ</name>
<organism evidence="3 4">
    <name type="scientific">Heligmosomoides polygyrus</name>
    <name type="common">Parasitic roundworm</name>
    <dbReference type="NCBI Taxonomy" id="6339"/>
    <lineage>
        <taxon>Eukaryota</taxon>
        <taxon>Metazoa</taxon>
        <taxon>Ecdysozoa</taxon>
        <taxon>Nematoda</taxon>
        <taxon>Chromadorea</taxon>
        <taxon>Rhabditida</taxon>
        <taxon>Rhabditina</taxon>
        <taxon>Rhabditomorpha</taxon>
        <taxon>Strongyloidea</taxon>
        <taxon>Heligmosomidae</taxon>
        <taxon>Heligmosomoides</taxon>
    </lineage>
</organism>
<reference evidence="4" key="2">
    <citation type="submission" date="2019-09" db="UniProtKB">
        <authorList>
            <consortium name="WormBaseParasite"/>
        </authorList>
    </citation>
    <scope>IDENTIFICATION</scope>
</reference>
<reference evidence="2 3" key="1">
    <citation type="submission" date="2018-11" db="EMBL/GenBank/DDBJ databases">
        <authorList>
            <consortium name="Pathogen Informatics"/>
        </authorList>
    </citation>
    <scope>NUCLEOTIDE SEQUENCE [LARGE SCALE GENOMIC DNA]</scope>
</reference>